<dbReference type="Pfam" id="PF01187">
    <property type="entry name" value="MIF"/>
    <property type="match status" value="1"/>
</dbReference>
<dbReference type="AlphaFoldDB" id="A0A4V5P6N8"/>
<comment type="caution">
    <text evidence="2">The sequence shown here is derived from an EMBL/GenBank/DDBJ whole genome shotgun (WGS) entry which is preliminary data.</text>
</comment>
<evidence type="ECO:0000313" key="3">
    <source>
        <dbReference type="Proteomes" id="UP000308365"/>
    </source>
</evidence>
<feature type="region of interest" description="Disordered" evidence="1">
    <location>
        <begin position="35"/>
        <end position="85"/>
    </location>
</feature>
<protein>
    <submittedName>
        <fullName evidence="2">Uncharacterized protein</fullName>
    </submittedName>
</protein>
<organism evidence="2 3">
    <name type="scientific">Monodon monoceros</name>
    <name type="common">Narwhal</name>
    <name type="synonym">Ceratodon monodon</name>
    <dbReference type="NCBI Taxonomy" id="40151"/>
    <lineage>
        <taxon>Eukaryota</taxon>
        <taxon>Metazoa</taxon>
        <taxon>Chordata</taxon>
        <taxon>Craniata</taxon>
        <taxon>Vertebrata</taxon>
        <taxon>Euteleostomi</taxon>
        <taxon>Mammalia</taxon>
        <taxon>Eutheria</taxon>
        <taxon>Laurasiatheria</taxon>
        <taxon>Artiodactyla</taxon>
        <taxon>Whippomorpha</taxon>
        <taxon>Cetacea</taxon>
        <taxon>Odontoceti</taxon>
        <taxon>Monodontidae</taxon>
        <taxon>Monodon</taxon>
    </lineage>
</organism>
<accession>A0A4V5P6N8</accession>
<dbReference type="Proteomes" id="UP000308365">
    <property type="component" value="Unassembled WGS sequence"/>
</dbReference>
<sequence length="110" mass="11113">LPAGLGSSLNLPAGRVPADSEKRLCAATAATLGKPEDVSMGRGAPGGRRLADLGRALSPPRLPNPRECDGAVRPGHSGEGLGGSRRVAAGLLHRCDGHTASSSSLPRSWS</sequence>
<feature type="non-terminal residue" evidence="2">
    <location>
        <position position="1"/>
    </location>
</feature>
<gene>
    <name evidence="2" type="ORF">EI555_002801</name>
</gene>
<dbReference type="InterPro" id="IPR001398">
    <property type="entry name" value="Macrophage_inhib_fac"/>
</dbReference>
<reference evidence="3" key="1">
    <citation type="journal article" date="2019" name="IScience">
        <title>Narwhal Genome Reveals Long-Term Low Genetic Diversity despite Current Large Abundance Size.</title>
        <authorList>
            <person name="Westbury M.V."/>
            <person name="Petersen B."/>
            <person name="Garde E."/>
            <person name="Heide-Jorgensen M.P."/>
            <person name="Lorenzen E.D."/>
        </authorList>
    </citation>
    <scope>NUCLEOTIDE SEQUENCE [LARGE SCALE GENOMIC DNA]</scope>
</reference>
<dbReference type="EMBL" id="RWIC01001171">
    <property type="protein sequence ID" value="TKC37270.1"/>
    <property type="molecule type" value="Genomic_DNA"/>
</dbReference>
<evidence type="ECO:0000256" key="1">
    <source>
        <dbReference type="SAM" id="MobiDB-lite"/>
    </source>
</evidence>
<name>A0A4V5P6N8_MONMO</name>
<evidence type="ECO:0000313" key="2">
    <source>
        <dbReference type="EMBL" id="TKC37270.1"/>
    </source>
</evidence>
<proteinExistence type="predicted"/>